<accession>A0AAF5DNS8</accession>
<name>A0AAF5DNS8_STRER</name>
<keyword evidence="1" id="KW-1133">Transmembrane helix</keyword>
<evidence type="ECO:0000256" key="1">
    <source>
        <dbReference type="SAM" id="Phobius"/>
    </source>
</evidence>
<dbReference type="AlphaFoldDB" id="A0AAF5DNS8"/>
<dbReference type="WBParaSite" id="TCONS_00014715.p1">
    <property type="protein sequence ID" value="TCONS_00014715.p1"/>
    <property type="gene ID" value="XLOC_009940"/>
</dbReference>
<evidence type="ECO:0000313" key="3">
    <source>
        <dbReference type="WBParaSite" id="TCONS_00014715.p1"/>
    </source>
</evidence>
<feature type="transmembrane region" description="Helical" evidence="1">
    <location>
        <begin position="45"/>
        <end position="73"/>
    </location>
</feature>
<keyword evidence="1" id="KW-0812">Transmembrane</keyword>
<keyword evidence="1" id="KW-0472">Membrane</keyword>
<keyword evidence="2" id="KW-1185">Reference proteome</keyword>
<sequence length="101" mass="11770">MQKMSTRVRTWKPFPMPNWIVSFIVAFVFLYSLTFLLLAETNFYILIGMSSFLALLIVIFYGVGFLSVIGMFFMNYDNEIAKNDDCKNETVFYMTNKISIS</sequence>
<dbReference type="Proteomes" id="UP000035681">
    <property type="component" value="Unplaced"/>
</dbReference>
<feature type="transmembrane region" description="Helical" evidence="1">
    <location>
        <begin position="20"/>
        <end position="39"/>
    </location>
</feature>
<organism evidence="2 3">
    <name type="scientific">Strongyloides stercoralis</name>
    <name type="common">Threadworm</name>
    <dbReference type="NCBI Taxonomy" id="6248"/>
    <lineage>
        <taxon>Eukaryota</taxon>
        <taxon>Metazoa</taxon>
        <taxon>Ecdysozoa</taxon>
        <taxon>Nematoda</taxon>
        <taxon>Chromadorea</taxon>
        <taxon>Rhabditida</taxon>
        <taxon>Tylenchina</taxon>
        <taxon>Panagrolaimomorpha</taxon>
        <taxon>Strongyloidoidea</taxon>
        <taxon>Strongyloididae</taxon>
        <taxon>Strongyloides</taxon>
    </lineage>
</organism>
<proteinExistence type="predicted"/>
<evidence type="ECO:0000313" key="2">
    <source>
        <dbReference type="Proteomes" id="UP000035681"/>
    </source>
</evidence>
<reference evidence="3" key="1">
    <citation type="submission" date="2024-02" db="UniProtKB">
        <authorList>
            <consortium name="WormBaseParasite"/>
        </authorList>
    </citation>
    <scope>IDENTIFICATION</scope>
</reference>
<protein>
    <submittedName>
        <fullName evidence="3">NADH dehydrogenase subunit 6</fullName>
    </submittedName>
</protein>